<evidence type="ECO:0000313" key="2">
    <source>
        <dbReference type="Ensembl" id="ENSSHBP00005022761.1"/>
    </source>
</evidence>
<reference evidence="2 3" key="1">
    <citation type="submission" date="2019-11" db="EMBL/GenBank/DDBJ databases">
        <title>Strigops habroptila (kakapo) genome, bStrHab1, primary haplotype, v2.</title>
        <authorList>
            <person name="Jarvis E.D."/>
            <person name="Howard J."/>
            <person name="Rhie A."/>
            <person name="Phillippy A."/>
            <person name="Korlach J."/>
            <person name="Digby A."/>
            <person name="Iorns D."/>
            <person name="Eason D."/>
            <person name="Robertson B."/>
            <person name="Raemaekers T."/>
            <person name="Howe K."/>
            <person name="Lewin H."/>
            <person name="Damas J."/>
            <person name="Hastie A."/>
            <person name="Tracey A."/>
            <person name="Chow W."/>
            <person name="Fedrigo O."/>
        </authorList>
    </citation>
    <scope>NUCLEOTIDE SEQUENCE [LARGE SCALE GENOMIC DNA]</scope>
</reference>
<organism evidence="2 3">
    <name type="scientific">Strigops habroptila</name>
    <name type="common">Kakapo</name>
    <dbReference type="NCBI Taxonomy" id="2489341"/>
    <lineage>
        <taxon>Eukaryota</taxon>
        <taxon>Metazoa</taxon>
        <taxon>Chordata</taxon>
        <taxon>Craniata</taxon>
        <taxon>Vertebrata</taxon>
        <taxon>Euteleostomi</taxon>
        <taxon>Archelosauria</taxon>
        <taxon>Archosauria</taxon>
        <taxon>Dinosauria</taxon>
        <taxon>Saurischia</taxon>
        <taxon>Theropoda</taxon>
        <taxon>Coelurosauria</taxon>
        <taxon>Aves</taxon>
        <taxon>Neognathae</taxon>
        <taxon>Neoaves</taxon>
        <taxon>Telluraves</taxon>
        <taxon>Australaves</taxon>
        <taxon>Psittaciformes</taxon>
        <taxon>Psittacidae</taxon>
        <taxon>Strigops</taxon>
    </lineage>
</organism>
<feature type="region of interest" description="Disordered" evidence="1">
    <location>
        <begin position="87"/>
        <end position="127"/>
    </location>
</feature>
<dbReference type="InterPro" id="IPR026510">
    <property type="entry name" value="PEX11C_met"/>
</dbReference>
<dbReference type="AlphaFoldDB" id="A0A672V4P4"/>
<accession>A0A672V4P4</accession>
<evidence type="ECO:0000313" key="3">
    <source>
        <dbReference type="Proteomes" id="UP000472266"/>
    </source>
</evidence>
<dbReference type="PANTHER" id="PTHR20990:SF1">
    <property type="entry name" value="PEROXISOMAL MEMBRANE PROTEIN 11C"/>
    <property type="match status" value="1"/>
</dbReference>
<sequence length="235" mass="24492">MAAGALSGLVAALETHRGRDRAVRALWLWLPAGGRSAGGPQASPSGLPGSLLAVSAQLSACRTALRLFDDFAMLRHSCGYGLGPKVSAGGEPTGRTPVTPTPAPPQEPSCMSPSPPHPRGSPQDEDGLVRGAVGALQRGQPAVLPLRARGVGSRAGIIRTSRSEVVDPEHGALGSGPAPGHPAVRWDEGGRRWAGNEAYPTQGVSGHSWNTPWAQVWSLLCNRKIVDRLEKGPQR</sequence>
<proteinExistence type="predicted"/>
<evidence type="ECO:0000256" key="1">
    <source>
        <dbReference type="SAM" id="MobiDB-lite"/>
    </source>
</evidence>
<dbReference type="Proteomes" id="UP000472266">
    <property type="component" value="Chromosome 21"/>
</dbReference>
<dbReference type="GO" id="GO:0016559">
    <property type="term" value="P:peroxisome fission"/>
    <property type="evidence" value="ECO:0007669"/>
    <property type="project" value="TreeGrafter"/>
</dbReference>
<name>A0A672V4P4_STRHB</name>
<reference evidence="2" key="2">
    <citation type="submission" date="2025-08" db="UniProtKB">
        <authorList>
            <consortium name="Ensembl"/>
        </authorList>
    </citation>
    <scope>IDENTIFICATION</scope>
</reference>
<dbReference type="Ensembl" id="ENSSHBT00005027081.1">
    <property type="protein sequence ID" value="ENSSHBP00005022761.1"/>
    <property type="gene ID" value="ENSSHBG00005019127.1"/>
</dbReference>
<dbReference type="InParanoid" id="A0A672V4P4"/>
<reference evidence="2" key="3">
    <citation type="submission" date="2025-09" db="UniProtKB">
        <authorList>
            <consortium name="Ensembl"/>
        </authorList>
    </citation>
    <scope>IDENTIFICATION</scope>
</reference>
<dbReference type="GO" id="GO:0005778">
    <property type="term" value="C:peroxisomal membrane"/>
    <property type="evidence" value="ECO:0007669"/>
    <property type="project" value="TreeGrafter"/>
</dbReference>
<protein>
    <submittedName>
        <fullName evidence="2">Uncharacterized protein</fullName>
    </submittedName>
</protein>
<dbReference type="PANTHER" id="PTHR20990">
    <property type="entry name" value="PEROXISOMAL BIOGENESIS FACTOR 11"/>
    <property type="match status" value="1"/>
</dbReference>
<gene>
    <name evidence="2" type="primary">PEX11G</name>
</gene>
<keyword evidence="3" id="KW-1185">Reference proteome</keyword>
<feature type="compositionally biased region" description="Pro residues" evidence="1">
    <location>
        <begin position="99"/>
        <end position="119"/>
    </location>
</feature>